<evidence type="ECO:0000256" key="6">
    <source>
        <dbReference type="ARBA" id="ARBA00023136"/>
    </source>
</evidence>
<keyword evidence="8" id="KW-1185">Reference proteome</keyword>
<evidence type="ECO:0008006" key="9">
    <source>
        <dbReference type="Google" id="ProtNLM"/>
    </source>
</evidence>
<dbReference type="GO" id="GO:0005886">
    <property type="term" value="C:plasma membrane"/>
    <property type="evidence" value="ECO:0007669"/>
    <property type="project" value="UniProtKB-SubCell"/>
</dbReference>
<keyword evidence="5" id="KW-1133">Transmembrane helix</keyword>
<accession>A0A9R1XJL7</accession>
<proteinExistence type="predicted"/>
<gene>
    <name evidence="7" type="ORF">LSAT_V11C300152240</name>
</gene>
<dbReference type="EMBL" id="NBSK02000003">
    <property type="protein sequence ID" value="KAJ0215169.1"/>
    <property type="molecule type" value="Genomic_DNA"/>
</dbReference>
<evidence type="ECO:0000256" key="3">
    <source>
        <dbReference type="ARBA" id="ARBA00022475"/>
    </source>
</evidence>
<evidence type="ECO:0000256" key="4">
    <source>
        <dbReference type="ARBA" id="ARBA00022692"/>
    </source>
</evidence>
<keyword evidence="2" id="KW-0813">Transport</keyword>
<dbReference type="Pfam" id="PF05631">
    <property type="entry name" value="MFS_5"/>
    <property type="match status" value="1"/>
</dbReference>
<evidence type="ECO:0000256" key="5">
    <source>
        <dbReference type="ARBA" id="ARBA00022989"/>
    </source>
</evidence>
<dbReference type="PANTHER" id="PTHR23516:SF1">
    <property type="entry name" value="MOLYBDATE-ANION TRANSPORTER"/>
    <property type="match status" value="1"/>
</dbReference>
<evidence type="ECO:0000313" key="7">
    <source>
        <dbReference type="EMBL" id="KAJ0215169.1"/>
    </source>
</evidence>
<name>A0A9R1XJL7_LACSA</name>
<keyword evidence="3" id="KW-1003">Cell membrane</keyword>
<dbReference type="GO" id="GO:0015098">
    <property type="term" value="F:molybdate ion transmembrane transporter activity"/>
    <property type="evidence" value="ECO:0007669"/>
    <property type="project" value="InterPro"/>
</dbReference>
<keyword evidence="6" id="KW-0472">Membrane</keyword>
<comment type="subcellular location">
    <subcellularLocation>
        <location evidence="1">Cell membrane</location>
        <topology evidence="1">Multi-pass membrane protein</topology>
    </subcellularLocation>
</comment>
<evidence type="ECO:0000256" key="2">
    <source>
        <dbReference type="ARBA" id="ARBA00022448"/>
    </source>
</evidence>
<dbReference type="AlphaFoldDB" id="A0A9R1XJL7"/>
<evidence type="ECO:0000313" key="8">
    <source>
        <dbReference type="Proteomes" id="UP000235145"/>
    </source>
</evidence>
<reference evidence="7 8" key="1">
    <citation type="journal article" date="2017" name="Nat. Commun.">
        <title>Genome assembly with in vitro proximity ligation data and whole-genome triplication in lettuce.</title>
        <authorList>
            <person name="Reyes-Chin-Wo S."/>
            <person name="Wang Z."/>
            <person name="Yang X."/>
            <person name="Kozik A."/>
            <person name="Arikit S."/>
            <person name="Song C."/>
            <person name="Xia L."/>
            <person name="Froenicke L."/>
            <person name="Lavelle D.O."/>
            <person name="Truco M.J."/>
            <person name="Xia R."/>
            <person name="Zhu S."/>
            <person name="Xu C."/>
            <person name="Xu H."/>
            <person name="Xu X."/>
            <person name="Cox K."/>
            <person name="Korf I."/>
            <person name="Meyers B.C."/>
            <person name="Michelmore R.W."/>
        </authorList>
    </citation>
    <scope>NUCLEOTIDE SEQUENCE [LARGE SCALE GENOMIC DNA]</scope>
    <source>
        <strain evidence="8">cv. Salinas</strain>
        <tissue evidence="7">Seedlings</tissue>
    </source>
</reference>
<dbReference type="PANTHER" id="PTHR23516">
    <property type="entry name" value="SAM (S-ADENOSYL METHIONINE) TRANSPORTER"/>
    <property type="match status" value="1"/>
</dbReference>
<protein>
    <recommendedName>
        <fullName evidence="9">Endonuclease/exonuclease/phosphatase domain-containing protein</fullName>
    </recommendedName>
</protein>
<comment type="caution">
    <text evidence="7">The sequence shown here is derived from an EMBL/GenBank/DDBJ whole genome shotgun (WGS) entry which is preliminary data.</text>
</comment>
<organism evidence="7 8">
    <name type="scientific">Lactuca sativa</name>
    <name type="common">Garden lettuce</name>
    <dbReference type="NCBI Taxonomy" id="4236"/>
    <lineage>
        <taxon>Eukaryota</taxon>
        <taxon>Viridiplantae</taxon>
        <taxon>Streptophyta</taxon>
        <taxon>Embryophyta</taxon>
        <taxon>Tracheophyta</taxon>
        <taxon>Spermatophyta</taxon>
        <taxon>Magnoliopsida</taxon>
        <taxon>eudicotyledons</taxon>
        <taxon>Gunneridae</taxon>
        <taxon>Pentapetalae</taxon>
        <taxon>asterids</taxon>
        <taxon>campanulids</taxon>
        <taxon>Asterales</taxon>
        <taxon>Asteraceae</taxon>
        <taxon>Cichorioideae</taxon>
        <taxon>Cichorieae</taxon>
        <taxon>Lactucinae</taxon>
        <taxon>Lactuca</taxon>
    </lineage>
</organism>
<sequence>MMGLIGLLVKLASGSMVAVKTLFDLNISSILKEIFSIYDLSHGVPSPRTIDGHYNQMHEVLKLLIQLLPVVSRNQEVPLAAEKEAFLVTHPDLVEKFGNDLLHVLIQVVDSGVDLYICYGCLSVVDKLLYYNEKIALLGAIQSLFEGSMYTFVFLWTPALSTNGEDIPHGFIFATFMLSSMLGSSLASRLLAHTLSYIDIVHTLLEGLEKIIASADIPMFVCGDFNSVPGRYVSFLLHLLCVLCGQQTSVFITLVYVIIDPQ</sequence>
<dbReference type="Proteomes" id="UP000235145">
    <property type="component" value="Unassembled WGS sequence"/>
</dbReference>
<keyword evidence="4" id="KW-0812">Transmembrane</keyword>
<dbReference type="InterPro" id="IPR008509">
    <property type="entry name" value="MOT2/MFSD5"/>
</dbReference>
<evidence type="ECO:0000256" key="1">
    <source>
        <dbReference type="ARBA" id="ARBA00004651"/>
    </source>
</evidence>